<keyword evidence="3" id="KW-1003">Cell membrane</keyword>
<evidence type="ECO:0000256" key="6">
    <source>
        <dbReference type="ARBA" id="ARBA00023136"/>
    </source>
</evidence>
<keyword evidence="5 8" id="KW-0067">ATP-binding</keyword>
<dbReference type="OrthoDB" id="9809450at2"/>
<reference evidence="9" key="1">
    <citation type="submission" date="2012-06" db="EMBL/GenBank/DDBJ databases">
        <title>Complete sequence of chromosome of Desulfomonile tiedjei DSM 6799.</title>
        <authorList>
            <person name="Lucas S."/>
            <person name="Copeland A."/>
            <person name="Lapidus A."/>
            <person name="Glavina del Rio T."/>
            <person name="Dalin E."/>
            <person name="Tice H."/>
            <person name="Bruce D."/>
            <person name="Goodwin L."/>
            <person name="Pitluck S."/>
            <person name="Peters L."/>
            <person name="Ovchinnikova G."/>
            <person name="Zeytun A."/>
            <person name="Lu M."/>
            <person name="Kyrpides N."/>
            <person name="Mavromatis K."/>
            <person name="Ivanova N."/>
            <person name="Brettin T."/>
            <person name="Detter J.C."/>
            <person name="Han C."/>
            <person name="Larimer F."/>
            <person name="Land M."/>
            <person name="Hauser L."/>
            <person name="Markowitz V."/>
            <person name="Cheng J.-F."/>
            <person name="Hugenholtz P."/>
            <person name="Woyke T."/>
            <person name="Wu D."/>
            <person name="Spring S."/>
            <person name="Schroeder M."/>
            <person name="Brambilla E."/>
            <person name="Klenk H.-P."/>
            <person name="Eisen J.A."/>
        </authorList>
    </citation>
    <scope>NUCLEOTIDE SEQUENCE [LARGE SCALE GENOMIC DNA]</scope>
    <source>
        <strain evidence="9">ATCC 49306 / DSM 6799 / DCB-1</strain>
    </source>
</reference>
<dbReference type="Proteomes" id="UP000006055">
    <property type="component" value="Chromosome"/>
</dbReference>
<dbReference type="InterPro" id="IPR050166">
    <property type="entry name" value="ABC_transporter_ATP-bind"/>
</dbReference>
<evidence type="ECO:0000256" key="1">
    <source>
        <dbReference type="ARBA" id="ARBA00004202"/>
    </source>
</evidence>
<dbReference type="SMART" id="SM00382">
    <property type="entry name" value="AAA"/>
    <property type="match status" value="1"/>
</dbReference>
<keyword evidence="2" id="KW-0813">Transport</keyword>
<dbReference type="PROSITE" id="PS50893">
    <property type="entry name" value="ABC_TRANSPORTER_2"/>
    <property type="match status" value="1"/>
</dbReference>
<dbReference type="SUPFAM" id="SSF52540">
    <property type="entry name" value="P-loop containing nucleoside triphosphate hydrolases"/>
    <property type="match status" value="1"/>
</dbReference>
<dbReference type="GO" id="GO:0005886">
    <property type="term" value="C:plasma membrane"/>
    <property type="evidence" value="ECO:0007669"/>
    <property type="project" value="UniProtKB-SubCell"/>
</dbReference>
<dbReference type="EMBL" id="CP003360">
    <property type="protein sequence ID" value="AFM22942.1"/>
    <property type="molecule type" value="Genomic_DNA"/>
</dbReference>
<name>I4C051_DESTA</name>
<dbReference type="GO" id="GO:0005524">
    <property type="term" value="F:ATP binding"/>
    <property type="evidence" value="ECO:0007669"/>
    <property type="project" value="UniProtKB-KW"/>
</dbReference>
<comment type="subcellular location">
    <subcellularLocation>
        <location evidence="1">Cell membrane</location>
        <topology evidence="1">Peripheral membrane protein</topology>
    </subcellularLocation>
</comment>
<keyword evidence="6" id="KW-0472">Membrane</keyword>
<dbReference type="HOGENOM" id="CLU_000604_1_22_7"/>
<dbReference type="Gene3D" id="3.40.50.300">
    <property type="entry name" value="P-loop containing nucleotide triphosphate hydrolases"/>
    <property type="match status" value="1"/>
</dbReference>
<dbReference type="eggNOG" id="COG1116">
    <property type="taxonomic scope" value="Bacteria"/>
</dbReference>
<accession>I4C051</accession>
<dbReference type="GO" id="GO:0016887">
    <property type="term" value="F:ATP hydrolysis activity"/>
    <property type="evidence" value="ECO:0007669"/>
    <property type="project" value="InterPro"/>
</dbReference>
<dbReference type="Pfam" id="PF00005">
    <property type="entry name" value="ABC_tran"/>
    <property type="match status" value="1"/>
</dbReference>
<dbReference type="InterPro" id="IPR017871">
    <property type="entry name" value="ABC_transporter-like_CS"/>
</dbReference>
<feature type="domain" description="ABC transporter" evidence="7">
    <location>
        <begin position="4"/>
        <end position="239"/>
    </location>
</feature>
<evidence type="ECO:0000256" key="5">
    <source>
        <dbReference type="ARBA" id="ARBA00022840"/>
    </source>
</evidence>
<dbReference type="AlphaFoldDB" id="I4C051"/>
<dbReference type="InterPro" id="IPR003593">
    <property type="entry name" value="AAA+_ATPase"/>
</dbReference>
<dbReference type="RefSeq" id="WP_014808101.1">
    <property type="nucleotide sequence ID" value="NC_018025.1"/>
</dbReference>
<evidence type="ECO:0000256" key="2">
    <source>
        <dbReference type="ARBA" id="ARBA00022448"/>
    </source>
</evidence>
<evidence type="ECO:0000313" key="8">
    <source>
        <dbReference type="EMBL" id="AFM22942.1"/>
    </source>
</evidence>
<dbReference type="CDD" id="cd03293">
    <property type="entry name" value="ABC_NrtD_SsuB_transporters"/>
    <property type="match status" value="1"/>
</dbReference>
<keyword evidence="4" id="KW-0547">Nucleotide-binding</keyword>
<dbReference type="KEGG" id="dti:Desti_0196"/>
<dbReference type="InterPro" id="IPR005890">
    <property type="entry name" value="NO3_transporter_ATP-bd-like"/>
</dbReference>
<dbReference type="PANTHER" id="PTHR42788:SF7">
    <property type="entry name" value="NITRATE ABC TRANSPORTER ATP-BINDING PROTEIN"/>
    <property type="match status" value="1"/>
</dbReference>
<dbReference type="InterPro" id="IPR027417">
    <property type="entry name" value="P-loop_NTPase"/>
</dbReference>
<evidence type="ECO:0000259" key="7">
    <source>
        <dbReference type="PROSITE" id="PS50893"/>
    </source>
</evidence>
<dbReference type="InterPro" id="IPR003439">
    <property type="entry name" value="ABC_transporter-like_ATP-bd"/>
</dbReference>
<protein>
    <submittedName>
        <fullName evidence="8">Nitrate transport ATP-binding subunits C and D</fullName>
    </submittedName>
</protein>
<evidence type="ECO:0000256" key="3">
    <source>
        <dbReference type="ARBA" id="ARBA00022475"/>
    </source>
</evidence>
<organism evidence="8 9">
    <name type="scientific">Desulfomonile tiedjei (strain ATCC 49306 / DSM 6799 / DCB-1)</name>
    <dbReference type="NCBI Taxonomy" id="706587"/>
    <lineage>
        <taxon>Bacteria</taxon>
        <taxon>Pseudomonadati</taxon>
        <taxon>Thermodesulfobacteriota</taxon>
        <taxon>Desulfomonilia</taxon>
        <taxon>Desulfomonilales</taxon>
        <taxon>Desulfomonilaceae</taxon>
        <taxon>Desulfomonile</taxon>
    </lineage>
</organism>
<dbReference type="NCBIfam" id="TIGR01184">
    <property type="entry name" value="ntrCD"/>
    <property type="match status" value="1"/>
</dbReference>
<dbReference type="STRING" id="706587.Desti_0196"/>
<dbReference type="GO" id="GO:0015112">
    <property type="term" value="F:nitrate transmembrane transporter activity"/>
    <property type="evidence" value="ECO:0007669"/>
    <property type="project" value="InterPro"/>
</dbReference>
<evidence type="ECO:0000256" key="4">
    <source>
        <dbReference type="ARBA" id="ARBA00022741"/>
    </source>
</evidence>
<evidence type="ECO:0000313" key="9">
    <source>
        <dbReference type="Proteomes" id="UP000006055"/>
    </source>
</evidence>
<dbReference type="PANTHER" id="PTHR42788">
    <property type="entry name" value="TAURINE IMPORT ATP-BINDING PROTEIN-RELATED"/>
    <property type="match status" value="1"/>
</dbReference>
<gene>
    <name evidence="8" type="ordered locus">Desti_0196</name>
</gene>
<sequence>MALLDVDRISRYFTTAGSKDPYCVFSDLSMEVFDREFVAVLGHSGCGKSTLLNIIAGIDYASKGYVFLDGKEITGPGLDRMVVFQNFALMPWLTVWGNIKLAVKAAHPDWSRHQVNAWVERYVAMVGLTGSESKRPAELSGGMRQRVGLARAFCVEPRILLLDEPFAQIDALTRGVIQEELVRMWEETGTTIFMVTHDVDEAILLSDRIVLMSRGPSARIMDQIEVPIPRPRGRTTVIEHPSYYKIRNRIIRFLSEGSLEKEPAPSVVSLSTVRRV</sequence>
<keyword evidence="9" id="KW-1185">Reference proteome</keyword>
<dbReference type="PROSITE" id="PS00211">
    <property type="entry name" value="ABC_TRANSPORTER_1"/>
    <property type="match status" value="1"/>
</dbReference>
<proteinExistence type="predicted"/>